<comment type="caution">
    <text evidence="2">The sequence shown here is derived from an EMBL/GenBank/DDBJ whole genome shotgun (WGS) entry which is preliminary data.</text>
</comment>
<gene>
    <name evidence="2" type="ORF">INT45_004204</name>
</gene>
<evidence type="ECO:0000313" key="2">
    <source>
        <dbReference type="EMBL" id="KAG2220462.1"/>
    </source>
</evidence>
<protein>
    <submittedName>
        <fullName evidence="2">Uncharacterized protein</fullName>
    </submittedName>
</protein>
<keyword evidence="3" id="KW-1185">Reference proteome</keyword>
<evidence type="ECO:0000256" key="1">
    <source>
        <dbReference type="SAM" id="MobiDB-lite"/>
    </source>
</evidence>
<dbReference type="Proteomes" id="UP000646827">
    <property type="component" value="Unassembled WGS sequence"/>
</dbReference>
<proteinExistence type="predicted"/>
<dbReference type="AlphaFoldDB" id="A0A8H7VIT1"/>
<dbReference type="OrthoDB" id="2238225at2759"/>
<accession>A0A8H7VIT1</accession>
<organism evidence="2 3">
    <name type="scientific">Circinella minor</name>
    <dbReference type="NCBI Taxonomy" id="1195481"/>
    <lineage>
        <taxon>Eukaryota</taxon>
        <taxon>Fungi</taxon>
        <taxon>Fungi incertae sedis</taxon>
        <taxon>Mucoromycota</taxon>
        <taxon>Mucoromycotina</taxon>
        <taxon>Mucoromycetes</taxon>
        <taxon>Mucorales</taxon>
        <taxon>Lichtheimiaceae</taxon>
        <taxon>Circinella</taxon>
    </lineage>
</organism>
<evidence type="ECO:0000313" key="3">
    <source>
        <dbReference type="Proteomes" id="UP000646827"/>
    </source>
</evidence>
<reference evidence="2 3" key="1">
    <citation type="submission" date="2020-12" db="EMBL/GenBank/DDBJ databases">
        <title>Metabolic potential, ecology and presence of endohyphal bacteria is reflected in genomic diversity of Mucoromycotina.</title>
        <authorList>
            <person name="Muszewska A."/>
            <person name="Okrasinska A."/>
            <person name="Steczkiewicz K."/>
            <person name="Drgas O."/>
            <person name="Orlowska M."/>
            <person name="Perlinska-Lenart U."/>
            <person name="Aleksandrzak-Piekarczyk T."/>
            <person name="Szatraj K."/>
            <person name="Zielenkiewicz U."/>
            <person name="Pilsyk S."/>
            <person name="Malc E."/>
            <person name="Mieczkowski P."/>
            <person name="Kruszewska J.S."/>
            <person name="Biernat P."/>
            <person name="Pawlowska J."/>
        </authorList>
    </citation>
    <scope>NUCLEOTIDE SEQUENCE [LARGE SCALE GENOMIC DNA]</scope>
    <source>
        <strain evidence="2 3">CBS 142.35</strain>
    </source>
</reference>
<dbReference type="EMBL" id="JAEPRB010000140">
    <property type="protein sequence ID" value="KAG2220462.1"/>
    <property type="molecule type" value="Genomic_DNA"/>
</dbReference>
<feature type="compositionally biased region" description="Low complexity" evidence="1">
    <location>
        <begin position="146"/>
        <end position="179"/>
    </location>
</feature>
<feature type="region of interest" description="Disordered" evidence="1">
    <location>
        <begin position="123"/>
        <end position="179"/>
    </location>
</feature>
<name>A0A8H7VIT1_9FUNG</name>
<sequence>MVSSLRSHLFDLQQSHKLERSHFFHVILQVRLSVLPCLAFDIVGSIIVEYKDLPRPLSSVELIHALKKFRNFDYIVFNKGVILKKNEPFIVRFLTRRNDSVIIEFENTNPCSNNYYNNNNENNGNIDHTDIPDLNINSHTDSLDHNNNNNNNNQNNKNDNNSFGTPNLNNDNNSNNSSNTNSNYYTLYLRLPVHTSPKSISISRVLKRPIHELYVCPPSLEEEFKRRKIEAIDRGECMLGNHTIHTRIQLPPALDKLLTNDTTYHTITNGFEWDASLVQGIDHQDTVNKCIANYASKLVESVLIGDLHWVLLTQVDVFFANDFSIDDGAHKRIINPITTPKVMILERSDFGNPYYQLVIRSGQIEILAISGYYGEKGSRKKKGFMGSPIPADMAEDLLQDKEFTVNGPVNGVEYVQSVRLLRNYSKRHASLP</sequence>